<accession>A0A117IN33</accession>
<evidence type="ECO:0000256" key="2">
    <source>
        <dbReference type="ARBA" id="ARBA00022630"/>
    </source>
</evidence>
<feature type="compositionally biased region" description="Basic and acidic residues" evidence="5">
    <location>
        <begin position="384"/>
        <end position="400"/>
    </location>
</feature>
<dbReference type="InterPro" id="IPR016156">
    <property type="entry name" value="FAD/NAD-linked_Rdtase_dimer_sf"/>
</dbReference>
<dbReference type="STRING" id="1797.RMCT_3179"/>
<evidence type="ECO:0000313" key="8">
    <source>
        <dbReference type="EMBL" id="GAT16210.1"/>
    </source>
</evidence>
<name>A0A117IN33_MYCTH</name>
<evidence type="ECO:0000256" key="3">
    <source>
        <dbReference type="ARBA" id="ARBA00022827"/>
    </source>
</evidence>
<dbReference type="Pfam" id="PF07992">
    <property type="entry name" value="Pyr_redox_2"/>
    <property type="match status" value="1"/>
</dbReference>
<protein>
    <submittedName>
        <fullName evidence="8">NAD(FAD)-dependent dehydrogenase</fullName>
    </submittedName>
</protein>
<dbReference type="InterPro" id="IPR023753">
    <property type="entry name" value="FAD/NAD-binding_dom"/>
</dbReference>
<keyword evidence="2" id="KW-0285">Flavoprotein</keyword>
<dbReference type="EMBL" id="BCTB01000036">
    <property type="protein sequence ID" value="GAT16210.1"/>
    <property type="molecule type" value="Genomic_DNA"/>
</dbReference>
<evidence type="ECO:0000259" key="7">
    <source>
        <dbReference type="Pfam" id="PF14759"/>
    </source>
</evidence>
<dbReference type="Proteomes" id="UP000069654">
    <property type="component" value="Unassembled WGS sequence"/>
</dbReference>
<dbReference type="AlphaFoldDB" id="A0A117IN33"/>
<dbReference type="Gene3D" id="3.50.50.60">
    <property type="entry name" value="FAD/NAD(P)-binding domain"/>
    <property type="match status" value="2"/>
</dbReference>
<dbReference type="PANTHER" id="PTHR43557">
    <property type="entry name" value="APOPTOSIS-INDUCING FACTOR 1"/>
    <property type="match status" value="1"/>
</dbReference>
<dbReference type="InterPro" id="IPR036188">
    <property type="entry name" value="FAD/NAD-bd_sf"/>
</dbReference>
<dbReference type="SUPFAM" id="SSF55424">
    <property type="entry name" value="FAD/NAD-linked reductases, dimerisation (C-terminal) domain"/>
    <property type="match status" value="1"/>
</dbReference>
<organism evidence="8 9">
    <name type="scientific">Mycolicibacterium thermoresistibile</name>
    <name type="common">Mycobacterium thermoresistibile</name>
    <dbReference type="NCBI Taxonomy" id="1797"/>
    <lineage>
        <taxon>Bacteria</taxon>
        <taxon>Bacillati</taxon>
        <taxon>Actinomycetota</taxon>
        <taxon>Actinomycetes</taxon>
        <taxon>Mycobacteriales</taxon>
        <taxon>Mycobacteriaceae</taxon>
        <taxon>Mycolicibacterium</taxon>
    </lineage>
</organism>
<dbReference type="GO" id="GO:0005737">
    <property type="term" value="C:cytoplasm"/>
    <property type="evidence" value="ECO:0007669"/>
    <property type="project" value="TreeGrafter"/>
</dbReference>
<dbReference type="PANTHER" id="PTHR43557:SF2">
    <property type="entry name" value="RIESKE DOMAIN-CONTAINING PROTEIN-RELATED"/>
    <property type="match status" value="1"/>
</dbReference>
<evidence type="ECO:0000259" key="6">
    <source>
        <dbReference type="Pfam" id="PF07992"/>
    </source>
</evidence>
<dbReference type="RefSeq" id="WP_003923543.1">
    <property type="nucleotide sequence ID" value="NZ_BCTB01000036.1"/>
</dbReference>
<feature type="region of interest" description="Disordered" evidence="5">
    <location>
        <begin position="384"/>
        <end position="411"/>
    </location>
</feature>
<reference evidence="8 9" key="1">
    <citation type="journal article" date="2016" name="Genome Announc.">
        <title>Draft Genome Sequences of Five Rapidly Growing Mycobacterium Species, M. thermoresistibile, M. fortuitum subsp. acetamidolyticum, M. canariasense, M. brisbanense, and M. novocastrense.</title>
        <authorList>
            <person name="Katahira K."/>
            <person name="Ogura Y."/>
            <person name="Gotoh Y."/>
            <person name="Hayashi T."/>
        </authorList>
    </citation>
    <scope>NUCLEOTIDE SEQUENCE [LARGE SCALE GENOMIC DNA]</scope>
    <source>
        <strain evidence="8 9">JCM6362</strain>
    </source>
</reference>
<dbReference type="OMA" id="RNAQDQG"/>
<comment type="caution">
    <text evidence="8">The sequence shown here is derived from an EMBL/GenBank/DDBJ whole genome shotgun (WGS) entry which is preliminary data.</text>
</comment>
<keyword evidence="3" id="KW-0274">FAD</keyword>
<dbReference type="Gene3D" id="3.30.390.30">
    <property type="match status" value="1"/>
</dbReference>
<keyword evidence="4" id="KW-0560">Oxidoreductase</keyword>
<dbReference type="InterPro" id="IPR050446">
    <property type="entry name" value="FAD-oxidoreductase/Apoptosis"/>
</dbReference>
<evidence type="ECO:0000313" key="9">
    <source>
        <dbReference type="Proteomes" id="UP000069654"/>
    </source>
</evidence>
<feature type="domain" description="Reductase C-terminal" evidence="7">
    <location>
        <begin position="319"/>
        <end position="383"/>
    </location>
</feature>
<evidence type="ECO:0000256" key="4">
    <source>
        <dbReference type="ARBA" id="ARBA00023002"/>
    </source>
</evidence>
<evidence type="ECO:0000256" key="1">
    <source>
        <dbReference type="ARBA" id="ARBA00001974"/>
    </source>
</evidence>
<feature type="domain" description="FAD/NAD(P)-binding" evidence="6">
    <location>
        <begin position="3"/>
        <end position="294"/>
    </location>
</feature>
<evidence type="ECO:0000256" key="5">
    <source>
        <dbReference type="SAM" id="MobiDB-lite"/>
    </source>
</evidence>
<dbReference type="Pfam" id="PF14759">
    <property type="entry name" value="Reductase_C"/>
    <property type="match status" value="1"/>
</dbReference>
<dbReference type="GO" id="GO:0016651">
    <property type="term" value="F:oxidoreductase activity, acting on NAD(P)H"/>
    <property type="evidence" value="ECO:0007669"/>
    <property type="project" value="TreeGrafter"/>
</dbReference>
<dbReference type="SUPFAM" id="SSF51905">
    <property type="entry name" value="FAD/NAD(P)-binding domain"/>
    <property type="match status" value="1"/>
</dbReference>
<gene>
    <name evidence="8" type="ORF">RMCT_3179</name>
</gene>
<comment type="cofactor">
    <cofactor evidence="1">
        <name>FAD</name>
        <dbReference type="ChEBI" id="CHEBI:57692"/>
    </cofactor>
</comment>
<dbReference type="PRINTS" id="PR00469">
    <property type="entry name" value="PNDRDTASEII"/>
</dbReference>
<reference evidence="9" key="2">
    <citation type="submission" date="2016-02" db="EMBL/GenBank/DDBJ databases">
        <title>Draft genome sequence of five rapidly growing Mycobacterium species.</title>
        <authorList>
            <person name="Katahira K."/>
            <person name="Gotou Y."/>
            <person name="Iida K."/>
            <person name="Ogura Y."/>
            <person name="Hayashi T."/>
        </authorList>
    </citation>
    <scope>NUCLEOTIDE SEQUENCE [LARGE SCALE GENOMIC DNA]</scope>
    <source>
        <strain evidence="9">JCM6362</strain>
    </source>
</reference>
<dbReference type="PRINTS" id="PR00368">
    <property type="entry name" value="FADPNR"/>
</dbReference>
<proteinExistence type="predicted"/>
<dbReference type="InterPro" id="IPR028202">
    <property type="entry name" value="Reductase_C"/>
</dbReference>
<sequence>MRSVVIVGASLAGLSSARALREQGFDGRISIVGDEVHRPYDRPPLSKEFLAGADERLTLETPDDAALEIDWRLGSAAVAMDCRHRSITLACGEELVADGVVVATGASAIALPGTRGIAGIHVLRSLDDARALRDELAGGTRVAIVGAGFLGSEIASTAVGLGAEVTLIEAAGTPLQRVLGSRIGGLLANLHVRAGAELITGATVAGFATRAGRVAGVELCDGRRVASDVVVVSIGSTPNIGWLSGSGVELANGVVTDQRGVTSIPGVVAVGDCAAVRDCATGEFTRAEHWTAAATRPAIAVKALLSGGTSADTFDPVPYVWSELYRQRIQFAGHQAPDCEIEIVDGDPADGPFVAVYRRAGEPQAVLAVSSPRSFGKWRRQLRGEAMSHRNDRRPEDSRSVARIVRPPTPN</sequence>